<feature type="transmembrane region" description="Helical" evidence="13">
    <location>
        <begin position="80"/>
        <end position="100"/>
    </location>
</feature>
<evidence type="ECO:0000313" key="14">
    <source>
        <dbReference type="EMBL" id="RKO89626.1"/>
    </source>
</evidence>
<evidence type="ECO:0000256" key="5">
    <source>
        <dbReference type="ARBA" id="ARBA00022824"/>
    </source>
</evidence>
<accession>A0A4P9WGL5</accession>
<comment type="similarity">
    <text evidence="2">Belongs to the ERG28 family.</text>
</comment>
<dbReference type="Proteomes" id="UP000269721">
    <property type="component" value="Unassembled WGS sequence"/>
</dbReference>
<keyword evidence="7 13" id="KW-1133">Transmembrane helix</keyword>
<evidence type="ECO:0000256" key="3">
    <source>
        <dbReference type="ARBA" id="ARBA00022516"/>
    </source>
</evidence>
<dbReference type="EMBL" id="KZ995983">
    <property type="protein sequence ID" value="RKO89626.1"/>
    <property type="molecule type" value="Genomic_DNA"/>
</dbReference>
<keyword evidence="8" id="KW-0756">Sterol biosynthesis</keyword>
<keyword evidence="4 13" id="KW-0812">Transmembrane</keyword>
<dbReference type="AlphaFoldDB" id="A0A4P9WGL5"/>
<dbReference type="Pfam" id="PF03694">
    <property type="entry name" value="Erg28"/>
    <property type="match status" value="1"/>
</dbReference>
<evidence type="ECO:0000256" key="8">
    <source>
        <dbReference type="ARBA" id="ARBA00023011"/>
    </source>
</evidence>
<keyword evidence="9" id="KW-0443">Lipid metabolism</keyword>
<dbReference type="PANTHER" id="PTHR15451">
    <property type="entry name" value="ERGOSTEROL BIOSYNTHETIC PROTEIN 28-RELATED"/>
    <property type="match status" value="1"/>
</dbReference>
<proteinExistence type="inferred from homology"/>
<feature type="transmembrane region" description="Helical" evidence="13">
    <location>
        <begin position="53"/>
        <end position="74"/>
    </location>
</feature>
<evidence type="ECO:0000256" key="2">
    <source>
        <dbReference type="ARBA" id="ARBA00005377"/>
    </source>
</evidence>
<evidence type="ECO:0000256" key="7">
    <source>
        <dbReference type="ARBA" id="ARBA00022989"/>
    </source>
</evidence>
<keyword evidence="11" id="KW-1207">Sterol metabolism</keyword>
<feature type="transmembrane region" description="Helical" evidence="13">
    <location>
        <begin position="112"/>
        <end position="131"/>
    </location>
</feature>
<dbReference type="GO" id="GO:0016126">
    <property type="term" value="P:sterol biosynthetic process"/>
    <property type="evidence" value="ECO:0007669"/>
    <property type="project" value="UniProtKB-KW"/>
</dbReference>
<keyword evidence="3" id="KW-0444">Lipid biosynthesis</keyword>
<dbReference type="GO" id="GO:0030674">
    <property type="term" value="F:protein-macromolecule adaptor activity"/>
    <property type="evidence" value="ECO:0007669"/>
    <property type="project" value="TreeGrafter"/>
</dbReference>
<reference evidence="15" key="1">
    <citation type="journal article" date="2018" name="Nat. Microbiol.">
        <title>Leveraging single-cell genomics to expand the fungal tree of life.</title>
        <authorList>
            <person name="Ahrendt S.R."/>
            <person name="Quandt C.A."/>
            <person name="Ciobanu D."/>
            <person name="Clum A."/>
            <person name="Salamov A."/>
            <person name="Andreopoulos B."/>
            <person name="Cheng J.F."/>
            <person name="Woyke T."/>
            <person name="Pelin A."/>
            <person name="Henrissat B."/>
            <person name="Reynolds N.K."/>
            <person name="Benny G.L."/>
            <person name="Smith M.E."/>
            <person name="James T.Y."/>
            <person name="Grigoriev I.V."/>
        </authorList>
    </citation>
    <scope>NUCLEOTIDE SEQUENCE [LARGE SCALE GENOMIC DNA]</scope>
</reference>
<dbReference type="GO" id="GO:0005789">
    <property type="term" value="C:endoplasmic reticulum membrane"/>
    <property type="evidence" value="ECO:0007669"/>
    <property type="project" value="UniProtKB-SubCell"/>
</dbReference>
<evidence type="ECO:0000256" key="13">
    <source>
        <dbReference type="SAM" id="Phobius"/>
    </source>
</evidence>
<name>A0A4P9WGL5_9FUNG</name>
<comment type="subcellular location">
    <subcellularLocation>
        <location evidence="1">Endoplasmic reticulum membrane</location>
        <topology evidence="1">Multi-pass membrane protein</topology>
    </subcellularLocation>
</comment>
<protein>
    <submittedName>
        <fullName evidence="14">Erg28 like protein-domain-containing protein</fullName>
    </submittedName>
</protein>
<sequence>MNSLGLTLPSGALPKYLLFIGALAFYNGVQCYVPKMRVTSRIYARQPAEATALMARMMGLWTMTSAMIRVYAALNISNPVAYQLGMWSYIFALFSFVTEVSVYKTAPLSSPGVFPALIIAPVSLFWMWSSYSHYVSP</sequence>
<gene>
    <name evidence="14" type="ORF">BDK51DRAFT_19971</name>
</gene>
<keyword evidence="5" id="KW-0256">Endoplasmic reticulum</keyword>
<feature type="transmembrane region" description="Helical" evidence="13">
    <location>
        <begin position="16"/>
        <end position="33"/>
    </location>
</feature>
<evidence type="ECO:0000256" key="10">
    <source>
        <dbReference type="ARBA" id="ARBA00023136"/>
    </source>
</evidence>
<dbReference type="InterPro" id="IPR005352">
    <property type="entry name" value="Erg28"/>
</dbReference>
<evidence type="ECO:0000256" key="6">
    <source>
        <dbReference type="ARBA" id="ARBA00022955"/>
    </source>
</evidence>
<keyword evidence="12" id="KW-0753">Steroid metabolism</keyword>
<evidence type="ECO:0000256" key="11">
    <source>
        <dbReference type="ARBA" id="ARBA00023166"/>
    </source>
</evidence>
<evidence type="ECO:0000256" key="12">
    <source>
        <dbReference type="ARBA" id="ARBA00023221"/>
    </source>
</evidence>
<dbReference type="OrthoDB" id="6485510at2759"/>
<dbReference type="PANTHER" id="PTHR15451:SF19">
    <property type="entry name" value="ERGOSTEROL BIOSYNTHETIC PROTEIN 28 HOMOLOG"/>
    <property type="match status" value="1"/>
</dbReference>
<keyword evidence="10 13" id="KW-0472">Membrane</keyword>
<evidence type="ECO:0000256" key="1">
    <source>
        <dbReference type="ARBA" id="ARBA00004477"/>
    </source>
</evidence>
<evidence type="ECO:0000313" key="15">
    <source>
        <dbReference type="Proteomes" id="UP000269721"/>
    </source>
</evidence>
<evidence type="ECO:0000256" key="9">
    <source>
        <dbReference type="ARBA" id="ARBA00023098"/>
    </source>
</evidence>
<organism evidence="14 15">
    <name type="scientific">Blyttiomyces helicus</name>
    <dbReference type="NCBI Taxonomy" id="388810"/>
    <lineage>
        <taxon>Eukaryota</taxon>
        <taxon>Fungi</taxon>
        <taxon>Fungi incertae sedis</taxon>
        <taxon>Chytridiomycota</taxon>
        <taxon>Chytridiomycota incertae sedis</taxon>
        <taxon>Chytridiomycetes</taxon>
        <taxon>Chytridiomycetes incertae sedis</taxon>
        <taxon>Blyttiomyces</taxon>
    </lineage>
</organism>
<evidence type="ECO:0000256" key="4">
    <source>
        <dbReference type="ARBA" id="ARBA00022692"/>
    </source>
</evidence>
<keyword evidence="6" id="KW-0752">Steroid biosynthesis</keyword>
<keyword evidence="15" id="KW-1185">Reference proteome</keyword>